<sequence>MRETSLLCVLSLASAALAARPFLNEPDTTYSFETFPIANGNLPDLSRILGLPDFDWVARQWMNNSAYTRYRHGSGGEWSYRNNLEVFERYRFRPRVMVDVTDIESSMETNILGHKFSAPFFISPCATAGLAHAEGEIGLLKAAAEQDILYIVRMQPQAFSKVAMLITQEIYISNNKTANSLIFRCVEKMGAKAMVLTVDSAGDRTRHRALRFEENTNQTRSASYIPMTWTIYKDLKKLTKLPIAPKGIQTVEDAVQAVEAGAPAIFLSNHGGRALDSSPSAYEVALEIHKKEPQVFKKIEVYADGGVHYGTDVVKLLALGVRAVGLGRSFMYADIYGAEGVSRAVMLLKREITASAASLGVADLKKINTSFRIYNHW</sequence>
<reference evidence="1" key="1">
    <citation type="submission" date="2021-11" db="EMBL/GenBank/DDBJ databases">
        <title>Fusarium solani-melongenae Genome sequencing and assembly.</title>
        <authorList>
            <person name="Xie S."/>
            <person name="Huang L."/>
            <person name="Zhang X."/>
        </authorList>
    </citation>
    <scope>NUCLEOTIDE SEQUENCE</scope>
    <source>
        <strain evidence="1">CRI 24-3</strain>
    </source>
</reference>
<accession>A0ACD3YVY5</accession>
<evidence type="ECO:0000313" key="2">
    <source>
        <dbReference type="Proteomes" id="UP000830768"/>
    </source>
</evidence>
<proteinExistence type="predicted"/>
<organism evidence="1 2">
    <name type="scientific">Fusarium solani subsp. cucurbitae</name>
    <name type="common">Neocosmosporum cucurbitae</name>
    <dbReference type="NCBI Taxonomy" id="2747967"/>
    <lineage>
        <taxon>Eukaryota</taxon>
        <taxon>Fungi</taxon>
        <taxon>Dikarya</taxon>
        <taxon>Ascomycota</taxon>
        <taxon>Pezizomycotina</taxon>
        <taxon>Sordariomycetes</taxon>
        <taxon>Hypocreomycetidae</taxon>
        <taxon>Hypocreales</taxon>
        <taxon>Nectriaceae</taxon>
        <taxon>Fusarium</taxon>
        <taxon>Fusarium solani species complex</taxon>
    </lineage>
</organism>
<evidence type="ECO:0000313" key="1">
    <source>
        <dbReference type="EMBL" id="UPK93122.1"/>
    </source>
</evidence>
<gene>
    <name evidence="1" type="ORF">LCI18_004057</name>
</gene>
<name>A0ACD3YVY5_FUSSC</name>
<dbReference type="Proteomes" id="UP000830768">
    <property type="component" value="Chromosome 4"/>
</dbReference>
<protein>
    <submittedName>
        <fullName evidence="1">Uncharacterized protein</fullName>
    </submittedName>
</protein>
<keyword evidence="2" id="KW-1185">Reference proteome</keyword>
<dbReference type="EMBL" id="CP090033">
    <property type="protein sequence ID" value="UPK93122.1"/>
    <property type="molecule type" value="Genomic_DNA"/>
</dbReference>